<dbReference type="Gene3D" id="3.40.30.10">
    <property type="entry name" value="Glutaredoxin"/>
    <property type="match status" value="1"/>
</dbReference>
<dbReference type="Proteomes" id="UP001418637">
    <property type="component" value="Unassembled WGS sequence"/>
</dbReference>
<dbReference type="PANTHER" id="PTHR12151:SF25">
    <property type="entry name" value="LINALOOL DEHYDRATASE_ISOMERASE DOMAIN-CONTAINING PROTEIN"/>
    <property type="match status" value="1"/>
</dbReference>
<dbReference type="SUPFAM" id="SSF52833">
    <property type="entry name" value="Thioredoxin-like"/>
    <property type="match status" value="1"/>
</dbReference>
<dbReference type="PANTHER" id="PTHR12151">
    <property type="entry name" value="ELECTRON TRANSPORT PROTIN SCO1/SENC FAMILY MEMBER"/>
    <property type="match status" value="1"/>
</dbReference>
<dbReference type="RefSeq" id="WP_346336206.1">
    <property type="nucleotide sequence ID" value="NZ_JBBYXI010000001.1"/>
</dbReference>
<protein>
    <submittedName>
        <fullName evidence="4">SCO family protein</fullName>
    </submittedName>
</protein>
<gene>
    <name evidence="4" type="ORF">WJT86_04105</name>
</gene>
<dbReference type="InterPro" id="IPR003782">
    <property type="entry name" value="SCO1/SenC"/>
</dbReference>
<evidence type="ECO:0000256" key="1">
    <source>
        <dbReference type="ARBA" id="ARBA00010996"/>
    </source>
</evidence>
<keyword evidence="5" id="KW-1185">Reference proteome</keyword>
<dbReference type="PROSITE" id="PS51352">
    <property type="entry name" value="THIOREDOXIN_2"/>
    <property type="match status" value="1"/>
</dbReference>
<evidence type="ECO:0000256" key="2">
    <source>
        <dbReference type="ARBA" id="ARBA00023008"/>
    </source>
</evidence>
<dbReference type="EMBL" id="JBBYXI010000001">
    <property type="protein sequence ID" value="MEN3930244.1"/>
    <property type="molecule type" value="Genomic_DNA"/>
</dbReference>
<dbReference type="CDD" id="cd02968">
    <property type="entry name" value="SCO"/>
    <property type="match status" value="1"/>
</dbReference>
<organism evidence="4 5">
    <name type="scientific">Hohaiivirga grylli</name>
    <dbReference type="NCBI Taxonomy" id="3133970"/>
    <lineage>
        <taxon>Bacteria</taxon>
        <taxon>Pseudomonadati</taxon>
        <taxon>Pseudomonadota</taxon>
        <taxon>Alphaproteobacteria</taxon>
        <taxon>Hyphomicrobiales</taxon>
        <taxon>Methylobacteriaceae</taxon>
        <taxon>Hohaiivirga</taxon>
    </lineage>
</organism>
<reference evidence="4 5" key="1">
    <citation type="submission" date="2024-04" db="EMBL/GenBank/DDBJ databases">
        <title>A novel species isolated from cricket.</title>
        <authorList>
            <person name="Wang H.-C."/>
        </authorList>
    </citation>
    <scope>NUCLEOTIDE SEQUENCE [LARGE SCALE GENOMIC DNA]</scope>
    <source>
        <strain evidence="4 5">WL0021</strain>
    </source>
</reference>
<comment type="similarity">
    <text evidence="1">Belongs to the SCO1/2 family.</text>
</comment>
<evidence type="ECO:0000313" key="5">
    <source>
        <dbReference type="Proteomes" id="UP001418637"/>
    </source>
</evidence>
<accession>A0ABV0BH09</accession>
<name>A0ABV0BH09_9HYPH</name>
<proteinExistence type="inferred from homology"/>
<dbReference type="InterPro" id="IPR036249">
    <property type="entry name" value="Thioredoxin-like_sf"/>
</dbReference>
<sequence length="198" mass="21918">MNRKFLAVLAFAFIAIGLLSGAFYFLAGNERTSGSGSAAIGGPFTLTDVKGKPFSSESLKGKPYLVFFGFTHCPEVCPTTLFDLTQDMKELGPDADKLNIVFISVDPERDTPELIETYLSNFDERIIGLTGTPDQIAEIARSFKAFYRKVPTSDGDYTVDHQVTIYMMDRQGRFALASNYQENQETRLAKIKRVIAGS</sequence>
<dbReference type="InterPro" id="IPR013766">
    <property type="entry name" value="Thioredoxin_domain"/>
</dbReference>
<feature type="domain" description="Thioredoxin" evidence="3">
    <location>
        <begin position="35"/>
        <end position="196"/>
    </location>
</feature>
<evidence type="ECO:0000313" key="4">
    <source>
        <dbReference type="EMBL" id="MEN3930244.1"/>
    </source>
</evidence>
<keyword evidence="2" id="KW-0186">Copper</keyword>
<evidence type="ECO:0000259" key="3">
    <source>
        <dbReference type="PROSITE" id="PS51352"/>
    </source>
</evidence>
<comment type="caution">
    <text evidence="4">The sequence shown here is derived from an EMBL/GenBank/DDBJ whole genome shotgun (WGS) entry which is preliminary data.</text>
</comment>
<dbReference type="Pfam" id="PF02630">
    <property type="entry name" value="SCO1-SenC"/>
    <property type="match status" value="1"/>
</dbReference>